<dbReference type="Gene3D" id="1.10.238.10">
    <property type="entry name" value="EF-hand"/>
    <property type="match status" value="1"/>
</dbReference>
<dbReference type="STRING" id="282301.A0A267GPA6"/>
<dbReference type="AlphaFoldDB" id="A0A267GPA6"/>
<dbReference type="InterPro" id="IPR002048">
    <property type="entry name" value="EF_hand_dom"/>
</dbReference>
<comment type="caution">
    <text evidence="3">The sequence shown here is derived from an EMBL/GenBank/DDBJ whole genome shotgun (WGS) entry which is preliminary data.</text>
</comment>
<reference evidence="3 4" key="1">
    <citation type="submission" date="2017-06" db="EMBL/GenBank/DDBJ databases">
        <title>A platform for efficient transgenesis in Macrostomum lignano, a flatworm model organism for stem cell research.</title>
        <authorList>
            <person name="Berezikov E."/>
        </authorList>
    </citation>
    <scope>NUCLEOTIDE SEQUENCE [LARGE SCALE GENOMIC DNA]</scope>
    <source>
        <strain evidence="3">DV1</strain>
        <tissue evidence="3">Whole organism</tissue>
    </source>
</reference>
<evidence type="ECO:0000259" key="1">
    <source>
        <dbReference type="PROSITE" id="PS50222"/>
    </source>
</evidence>
<evidence type="ECO:0000313" key="2">
    <source>
        <dbReference type="EMBL" id="PAA61190.1"/>
    </source>
</evidence>
<name>A0A267GPA6_9PLAT</name>
<dbReference type="Proteomes" id="UP000215902">
    <property type="component" value="Unassembled WGS sequence"/>
</dbReference>
<sequence length="178" mass="19967">MDGFKDAWLAVDREGRGAIATNDLAAYMKQQGSDDSFVRKWMRILDSDNSGLIDLQSFCDTLGLNVESMRQELQAKSAAGSSGPEENSGHSVQFISGDMDQAMQATVAEVCLEGLRLSQHMKDAPKWIKNQLDSKLGFLWHVVVVNGEFWCYYGHEPGYSFVFRYGKHIFIVYKTPSP</sequence>
<dbReference type="GO" id="GO:0007017">
    <property type="term" value="P:microtubule-based process"/>
    <property type="evidence" value="ECO:0007669"/>
    <property type="project" value="InterPro"/>
</dbReference>
<dbReference type="Gene3D" id="3.30.740.10">
    <property type="entry name" value="Protein Inhibitor Of Neuronal Nitric Oxide Synthase"/>
    <property type="match status" value="1"/>
</dbReference>
<dbReference type="InterPro" id="IPR001372">
    <property type="entry name" value="Dynein_light_chain_typ-1/2"/>
</dbReference>
<gene>
    <name evidence="3" type="ORF">BOX15_Mlig003538g1</name>
    <name evidence="2" type="ORF">BOX15_Mlig010664g1</name>
</gene>
<accession>A0A267GPA6</accession>
<dbReference type="Pfam" id="PF01221">
    <property type="entry name" value="Dynein_light"/>
    <property type="match status" value="1"/>
</dbReference>
<keyword evidence="4" id="KW-1185">Reference proteome</keyword>
<organism evidence="3 4">
    <name type="scientific">Macrostomum lignano</name>
    <dbReference type="NCBI Taxonomy" id="282301"/>
    <lineage>
        <taxon>Eukaryota</taxon>
        <taxon>Metazoa</taxon>
        <taxon>Spiralia</taxon>
        <taxon>Lophotrochozoa</taxon>
        <taxon>Platyhelminthes</taxon>
        <taxon>Rhabditophora</taxon>
        <taxon>Macrostomorpha</taxon>
        <taxon>Macrostomida</taxon>
        <taxon>Macrostomidae</taxon>
        <taxon>Macrostomum</taxon>
    </lineage>
</organism>
<dbReference type="GO" id="GO:0030286">
    <property type="term" value="C:dynein complex"/>
    <property type="evidence" value="ECO:0007669"/>
    <property type="project" value="InterPro"/>
</dbReference>
<dbReference type="SUPFAM" id="SSF47473">
    <property type="entry name" value="EF-hand"/>
    <property type="match status" value="1"/>
</dbReference>
<dbReference type="InterPro" id="IPR037177">
    <property type="entry name" value="DLC_sf"/>
</dbReference>
<dbReference type="OrthoDB" id="26525at2759"/>
<feature type="domain" description="EF-hand" evidence="1">
    <location>
        <begin position="33"/>
        <end position="68"/>
    </location>
</feature>
<dbReference type="GO" id="GO:0005509">
    <property type="term" value="F:calcium ion binding"/>
    <property type="evidence" value="ECO:0007669"/>
    <property type="project" value="InterPro"/>
</dbReference>
<dbReference type="CDD" id="cd21454">
    <property type="entry name" value="DLC-like_TAL"/>
    <property type="match status" value="1"/>
</dbReference>
<proteinExistence type="predicted"/>
<dbReference type="PROSITE" id="PS50222">
    <property type="entry name" value="EF_HAND_2"/>
    <property type="match status" value="1"/>
</dbReference>
<protein>
    <recommendedName>
        <fullName evidence="1">EF-hand domain-containing protein</fullName>
    </recommendedName>
</protein>
<dbReference type="EMBL" id="NIVC01000215">
    <property type="protein sequence ID" value="PAA87843.1"/>
    <property type="molecule type" value="Genomic_DNA"/>
</dbReference>
<dbReference type="SUPFAM" id="SSF54648">
    <property type="entry name" value="DLC"/>
    <property type="match status" value="1"/>
</dbReference>
<evidence type="ECO:0000313" key="4">
    <source>
        <dbReference type="Proteomes" id="UP000215902"/>
    </source>
</evidence>
<dbReference type="EMBL" id="NIVC01002063">
    <property type="protein sequence ID" value="PAA61190.1"/>
    <property type="molecule type" value="Genomic_DNA"/>
</dbReference>
<evidence type="ECO:0000313" key="3">
    <source>
        <dbReference type="EMBL" id="PAA87843.1"/>
    </source>
</evidence>
<dbReference type="InterPro" id="IPR011992">
    <property type="entry name" value="EF-hand-dom_pair"/>
</dbReference>
<dbReference type="SMART" id="SM01375">
    <property type="entry name" value="Dynein_light"/>
    <property type="match status" value="1"/>
</dbReference>